<dbReference type="GO" id="GO:0005762">
    <property type="term" value="C:mitochondrial large ribosomal subunit"/>
    <property type="evidence" value="ECO:0007669"/>
    <property type="project" value="TreeGrafter"/>
</dbReference>
<accession>A0A077WQ21</accession>
<dbReference type="InterPro" id="IPR024388">
    <property type="entry name" value="Ribosomal_mL58"/>
</dbReference>
<sequence length="158" mass="17882">MLRLPAIRRASVTIARRTYASKTKTPKPKVSNVNTKARVPVKEMTLDDGSIFVVRESPVPTKVQATAPPLRQPYEKKYNLSDAQIAEMRQLRQQDPTTWTRKKLADKFGCSELFVSIAAPTTKHATLEASSSSAAAATEEGYRRQLIKRNRERRRALW</sequence>
<proteinExistence type="predicted"/>
<dbReference type="EMBL" id="LK023330">
    <property type="protein sequence ID" value="CDS09249.1"/>
    <property type="molecule type" value="Genomic_DNA"/>
</dbReference>
<evidence type="ECO:0000313" key="1">
    <source>
        <dbReference type="EMBL" id="CDS09249.1"/>
    </source>
</evidence>
<dbReference type="PANTHER" id="PTHR28266:SF1">
    <property type="entry name" value="LARGE RIBOSOMAL SUBUNIT PROTEIN ML58"/>
    <property type="match status" value="1"/>
</dbReference>
<evidence type="ECO:0008006" key="2">
    <source>
        <dbReference type="Google" id="ProtNLM"/>
    </source>
</evidence>
<gene>
    <name evidence="1" type="ORF">LRAMOSA10609</name>
</gene>
<organism evidence="1">
    <name type="scientific">Lichtheimia ramosa</name>
    <dbReference type="NCBI Taxonomy" id="688394"/>
    <lineage>
        <taxon>Eukaryota</taxon>
        <taxon>Fungi</taxon>
        <taxon>Fungi incertae sedis</taxon>
        <taxon>Mucoromycota</taxon>
        <taxon>Mucoromycotina</taxon>
        <taxon>Mucoromycetes</taxon>
        <taxon>Mucorales</taxon>
        <taxon>Lichtheimiaceae</taxon>
        <taxon>Lichtheimia</taxon>
    </lineage>
</organism>
<dbReference type="AlphaFoldDB" id="A0A077WQ21"/>
<protein>
    <recommendedName>
        <fullName evidence="2">Mitochondrial ribosomal protein subunit L20-domain-containing protein</fullName>
    </recommendedName>
</protein>
<name>A0A077WQ21_9FUNG</name>
<reference evidence="1" key="1">
    <citation type="journal article" date="2014" name="Genome Announc.">
        <title>De novo whole-genome sequence and genome annotation of Lichtheimia ramosa.</title>
        <authorList>
            <person name="Linde J."/>
            <person name="Schwartze V."/>
            <person name="Binder U."/>
            <person name="Lass-Florl C."/>
            <person name="Voigt K."/>
            <person name="Horn F."/>
        </authorList>
    </citation>
    <scope>NUCLEOTIDE SEQUENCE</scope>
    <source>
        <strain evidence="1">JMRC FSU:6197</strain>
    </source>
</reference>
<dbReference type="PANTHER" id="PTHR28266">
    <property type="entry name" value="54S RIBOSOMAL PROTEIN L20, MITOCHONDRIAL"/>
    <property type="match status" value="1"/>
</dbReference>
<dbReference type="OrthoDB" id="6021263at2759"/>
<dbReference type="GO" id="GO:0003735">
    <property type="term" value="F:structural constituent of ribosome"/>
    <property type="evidence" value="ECO:0007669"/>
    <property type="project" value="TreeGrafter"/>
</dbReference>
<dbReference type="Pfam" id="PF12824">
    <property type="entry name" value="MRP-L20"/>
    <property type="match status" value="1"/>
</dbReference>